<evidence type="ECO:0000256" key="3">
    <source>
        <dbReference type="ARBA" id="ARBA00005348"/>
    </source>
</evidence>
<reference evidence="10" key="1">
    <citation type="submission" date="2015-05" db="EMBL/GenBank/DDBJ databases">
        <authorList>
            <person name="Wang D.B."/>
            <person name="Wang M."/>
        </authorList>
    </citation>
    <scope>NUCLEOTIDE SEQUENCE</scope>
    <source>
        <strain evidence="10">CCMP 1329</strain>
    </source>
</reference>
<dbReference type="InterPro" id="IPR024111">
    <property type="entry name" value="PEX5/PEX5L"/>
</dbReference>
<dbReference type="SMART" id="SM00028">
    <property type="entry name" value="TPR"/>
    <property type="match status" value="4"/>
</dbReference>
<gene>
    <name evidence="10" type="primary">Pex5</name>
</gene>
<feature type="region of interest" description="Disordered" evidence="9">
    <location>
        <begin position="192"/>
        <end position="211"/>
    </location>
</feature>
<evidence type="ECO:0000256" key="8">
    <source>
        <dbReference type="PROSITE-ProRule" id="PRU00339"/>
    </source>
</evidence>
<dbReference type="EMBL" id="KR704840">
    <property type="protein sequence ID" value="AND95750.1"/>
    <property type="molecule type" value="mRNA"/>
</dbReference>
<accession>A0A2K8DPL0</accession>
<organism evidence="10">
    <name type="scientific">Prorocentrum minimum</name>
    <name type="common">Dinoflagellate</name>
    <name type="synonym">Exuviaella minima</name>
    <dbReference type="NCBI Taxonomy" id="39449"/>
    <lineage>
        <taxon>Eukaryota</taxon>
        <taxon>Sar</taxon>
        <taxon>Alveolata</taxon>
        <taxon>Dinophyceae</taxon>
        <taxon>Prorocentrales</taxon>
        <taxon>Prorocentraceae</taxon>
        <taxon>Prorocentrum</taxon>
    </lineage>
</organism>
<feature type="compositionally biased region" description="Low complexity" evidence="9">
    <location>
        <begin position="194"/>
        <end position="211"/>
    </location>
</feature>
<dbReference type="PANTHER" id="PTHR10130:SF0">
    <property type="entry name" value="GH08708P"/>
    <property type="match status" value="1"/>
</dbReference>
<name>A0A2K8DPL0_PROMN</name>
<dbReference type="GO" id="GO:0005778">
    <property type="term" value="C:peroxisomal membrane"/>
    <property type="evidence" value="ECO:0007669"/>
    <property type="project" value="TreeGrafter"/>
</dbReference>
<evidence type="ECO:0000256" key="2">
    <source>
        <dbReference type="ARBA" id="ARBA00004496"/>
    </source>
</evidence>
<feature type="repeat" description="TPR" evidence="8">
    <location>
        <begin position="499"/>
        <end position="532"/>
    </location>
</feature>
<protein>
    <submittedName>
        <fullName evidence="10">Peroxisome biogenesis protein 5</fullName>
    </submittedName>
</protein>
<sequence length="784" mass="85480">MRQMFRPDGCAINEQGISRPGNALARGLDAVTNDPLAARQIREGYLHGPGPMGPGGSMLGPMMKQGAMEEAWAQEGGMRPPMPMGVRPPLGATMQEQMRRHVDGRMGELGGEAGFFDGPMQRPVGGGQMGGDWAREFAGSGPAGPSSGLMMPPHAGMRPPGAEWAEQFARQPMQPMHQAEMDAAFREAQMAHRSASSSAGPQQAAGGPMSMGPMSMGPMSMGPMAMGPMMGQMMPMMGQMGPMMGRPAYGAQADWQPAPVAQEAKVEPAPPVIQQEEPAVVEDRAAQDQADLGQAAQMVEMLRNSGNPKFANSKFVSFIDKVSKGELQFEENTVVDRDGVQVDWEALYDTEAATATDAERKELERLFAAGGGPGLGGLQEAWRGDPDMESAWEMAKEAAMKAAGMPEGSMDELWRQMQEEAGDMGEEAFMMDPPLERGMFQEHAFNSAKKMSAYEFSKDNQYMEAEDLLALAQRLIREGRDREAVLVLEAEVQRNPENSEGWRQLGQLYADMDQDVEAIQCLRKGHEVDPYNLDSLLALGVSCTNELDRLEALRCLREWMENHEEFQALTQDLQPPGNYEYEAWREQVTGLLNQAAQANPLDADVFVALGVMENINFNYDAAIAALATACRLRPHDHTCWNKLGATLANSGRDGASKAVVAYHQGLQLKPNYARSWSNLAIAHAQLGEHNDAARFYLSSLVLNPQATHIWNFLHSAVLNMNSTLPLEEANAAEGDKKAALEAVDRRDLEACTRVIPGVLDPQALPARMQELPQPPEEILASMGL</sequence>
<evidence type="ECO:0000256" key="7">
    <source>
        <dbReference type="ARBA" id="ARBA00023140"/>
    </source>
</evidence>
<dbReference type="Gene3D" id="1.25.40.10">
    <property type="entry name" value="Tetratricopeptide repeat domain"/>
    <property type="match status" value="1"/>
</dbReference>
<dbReference type="Pfam" id="PF13428">
    <property type="entry name" value="TPR_14"/>
    <property type="match status" value="1"/>
</dbReference>
<dbReference type="InterPro" id="IPR011990">
    <property type="entry name" value="TPR-like_helical_dom_sf"/>
</dbReference>
<evidence type="ECO:0000256" key="1">
    <source>
        <dbReference type="ARBA" id="ARBA00004275"/>
    </source>
</evidence>
<dbReference type="PROSITE" id="PS50005">
    <property type="entry name" value="TPR"/>
    <property type="match status" value="2"/>
</dbReference>
<evidence type="ECO:0000256" key="5">
    <source>
        <dbReference type="ARBA" id="ARBA00022737"/>
    </source>
</evidence>
<dbReference type="SUPFAM" id="SSF48452">
    <property type="entry name" value="TPR-like"/>
    <property type="match status" value="1"/>
</dbReference>
<dbReference type="GO" id="GO:0005829">
    <property type="term" value="C:cytosol"/>
    <property type="evidence" value="ECO:0007669"/>
    <property type="project" value="TreeGrafter"/>
</dbReference>
<dbReference type="InterPro" id="IPR019734">
    <property type="entry name" value="TPR_rpt"/>
</dbReference>
<evidence type="ECO:0000313" key="10">
    <source>
        <dbReference type="EMBL" id="AND95750.1"/>
    </source>
</evidence>
<dbReference type="GO" id="GO:0005052">
    <property type="term" value="F:peroxisome matrix targeting signal-1 binding"/>
    <property type="evidence" value="ECO:0007669"/>
    <property type="project" value="TreeGrafter"/>
</dbReference>
<keyword evidence="4" id="KW-0963">Cytoplasm</keyword>
<evidence type="ECO:0000256" key="4">
    <source>
        <dbReference type="ARBA" id="ARBA00022490"/>
    </source>
</evidence>
<proteinExistence type="evidence at transcript level"/>
<keyword evidence="6 8" id="KW-0802">TPR repeat</keyword>
<comment type="subcellular location">
    <subcellularLocation>
        <location evidence="2">Cytoplasm</location>
    </subcellularLocation>
    <subcellularLocation>
        <location evidence="1">Peroxisome</location>
    </subcellularLocation>
</comment>
<keyword evidence="5" id="KW-0677">Repeat</keyword>
<dbReference type="GO" id="GO:0016560">
    <property type="term" value="P:protein import into peroxisome matrix, docking"/>
    <property type="evidence" value="ECO:0007669"/>
    <property type="project" value="TreeGrafter"/>
</dbReference>
<keyword evidence="7" id="KW-0576">Peroxisome</keyword>
<evidence type="ECO:0000256" key="9">
    <source>
        <dbReference type="SAM" id="MobiDB-lite"/>
    </source>
</evidence>
<feature type="repeat" description="TPR" evidence="8">
    <location>
        <begin position="673"/>
        <end position="706"/>
    </location>
</feature>
<reference evidence="10" key="2">
    <citation type="journal article" date="2018" name="Genome Biol. Evol.">
        <title>Distribution and Evolution of Peroxisomes in Alveolates (Apicomplexa, Dinoflagellates, Ciliates).</title>
        <authorList>
            <person name="Ludewig-Klingner A.-K."/>
            <person name="Michael V."/>
            <person name="Jarek M."/>
            <person name="Brinkmann H."/>
            <person name="Petersen J."/>
        </authorList>
    </citation>
    <scope>NUCLEOTIDE SEQUENCE</scope>
    <source>
        <strain evidence="10">CCMP 1329</strain>
    </source>
</reference>
<evidence type="ECO:0000256" key="6">
    <source>
        <dbReference type="ARBA" id="ARBA00022803"/>
    </source>
</evidence>
<comment type="similarity">
    <text evidence="3">Belongs to the peroxisomal targeting signal receptor family.</text>
</comment>
<dbReference type="PANTHER" id="PTHR10130">
    <property type="entry name" value="PEROXISOMAL TARGETING SIGNAL 1 RECEPTOR PEX5"/>
    <property type="match status" value="1"/>
</dbReference>
<dbReference type="AlphaFoldDB" id="A0A2K8DPL0"/>